<dbReference type="EMBL" id="AP028055">
    <property type="protein sequence ID" value="BEG99404.1"/>
    <property type="molecule type" value="Genomic_DNA"/>
</dbReference>
<protein>
    <submittedName>
        <fullName evidence="2">Nodulation efficiency protein D (NfeD)</fullName>
    </submittedName>
</protein>
<dbReference type="InterPro" id="IPR052165">
    <property type="entry name" value="Membrane_assoc_protease"/>
</dbReference>
<proteinExistence type="predicted"/>
<evidence type="ECO:0000256" key="1">
    <source>
        <dbReference type="SAM" id="Phobius"/>
    </source>
</evidence>
<feature type="transmembrane region" description="Helical" evidence="1">
    <location>
        <begin position="6"/>
        <end position="24"/>
    </location>
</feature>
<feature type="transmembrane region" description="Helical" evidence="1">
    <location>
        <begin position="52"/>
        <end position="72"/>
    </location>
</feature>
<gene>
    <name evidence="2" type="ORF">BSYN_16690</name>
</gene>
<keyword evidence="1" id="KW-0472">Membrane</keyword>
<reference evidence="2 3" key="1">
    <citation type="submission" date="2023-04" db="EMBL/GenBank/DDBJ databases">
        <title>Draft genome sequence of acteroides sedimenti strain YN3PY1.</title>
        <authorList>
            <person name="Yoshida N."/>
        </authorList>
    </citation>
    <scope>NUCLEOTIDE SEQUENCE [LARGE SCALE GENOMIC DNA]</scope>
    <source>
        <strain evidence="2 3">YN3PY1</strain>
    </source>
</reference>
<dbReference type="PANTHER" id="PTHR33507">
    <property type="entry name" value="INNER MEMBRANE PROTEIN YBBJ"/>
    <property type="match status" value="1"/>
</dbReference>
<keyword evidence="1" id="KW-0812">Transmembrane</keyword>
<name>A0ABM8IH82_9BACE</name>
<dbReference type="Proteomes" id="UP001496674">
    <property type="component" value="Chromosome"/>
</dbReference>
<keyword evidence="1" id="KW-1133">Transmembrane helix</keyword>
<sequence length="158" mass="16989">MDILIIIALIVAGIILFLVEIFIIPGISFAGIGAFVCLIYANYFAFSNLGNTAGFITLAASTLACVASLFIFMRSKTLDKIALKKNITSTVDNKAEQSIKVGDTGIAFTRLALIGIADINGHHVEVRSIDGFIDEKTPIIVSRIDNGNILVEKQTQTI</sequence>
<dbReference type="RefSeq" id="WP_353329926.1">
    <property type="nucleotide sequence ID" value="NZ_AP028055.1"/>
</dbReference>
<organism evidence="2 3">
    <name type="scientific">Bacteroides sedimenti</name>
    <dbReference type="NCBI Taxonomy" id="2136147"/>
    <lineage>
        <taxon>Bacteria</taxon>
        <taxon>Pseudomonadati</taxon>
        <taxon>Bacteroidota</taxon>
        <taxon>Bacteroidia</taxon>
        <taxon>Bacteroidales</taxon>
        <taxon>Bacteroidaceae</taxon>
        <taxon>Bacteroides</taxon>
    </lineage>
</organism>
<evidence type="ECO:0000313" key="2">
    <source>
        <dbReference type="EMBL" id="BEG99404.1"/>
    </source>
</evidence>
<evidence type="ECO:0000313" key="3">
    <source>
        <dbReference type="Proteomes" id="UP001496674"/>
    </source>
</evidence>
<dbReference type="PANTHER" id="PTHR33507:SF3">
    <property type="entry name" value="INNER MEMBRANE PROTEIN YBBJ"/>
    <property type="match status" value="1"/>
</dbReference>
<keyword evidence="3" id="KW-1185">Reference proteome</keyword>
<accession>A0ABM8IH82</accession>